<evidence type="ECO:0000313" key="11">
    <source>
        <dbReference type="Proteomes" id="UP000216438"/>
    </source>
</evidence>
<evidence type="ECO:0000256" key="6">
    <source>
        <dbReference type="ARBA" id="ARBA00040491"/>
    </source>
</evidence>
<evidence type="ECO:0000256" key="1">
    <source>
        <dbReference type="ARBA" id="ARBA00003819"/>
    </source>
</evidence>
<dbReference type="GO" id="GO:0005829">
    <property type="term" value="C:cytosol"/>
    <property type="evidence" value="ECO:0007669"/>
    <property type="project" value="TreeGrafter"/>
</dbReference>
<sequence length="114" mass="12548">MNKTELIGEIAENAGITKAKAKLVLDTLLKRITESLKKHESVQIMGFGTFKIKPRKARNARNPKTGQPMKIPACDVPTLSFGKFLKNELKGSQSVEKKTRSVAPVGKKQKTATK</sequence>
<dbReference type="SMART" id="SM00411">
    <property type="entry name" value="BHL"/>
    <property type="match status" value="1"/>
</dbReference>
<evidence type="ECO:0000256" key="5">
    <source>
        <dbReference type="ARBA" id="ARBA00023125"/>
    </source>
</evidence>
<name>A0A249E033_9ENTR</name>
<dbReference type="GO" id="GO:0030261">
    <property type="term" value="P:chromosome condensation"/>
    <property type="evidence" value="ECO:0007669"/>
    <property type="project" value="UniProtKB-KW"/>
</dbReference>
<dbReference type="CDD" id="cd13831">
    <property type="entry name" value="HU"/>
    <property type="match status" value="1"/>
</dbReference>
<dbReference type="PANTHER" id="PTHR33175">
    <property type="entry name" value="DNA-BINDING PROTEIN HU"/>
    <property type="match status" value="1"/>
</dbReference>
<comment type="subunit">
    <text evidence="3">Heterodimer of an alpha and a beta chain.</text>
</comment>
<dbReference type="InterPro" id="IPR000119">
    <property type="entry name" value="Hist_DNA-bd"/>
</dbReference>
<dbReference type="GO" id="GO:0003677">
    <property type="term" value="F:DNA binding"/>
    <property type="evidence" value="ECO:0007669"/>
    <property type="project" value="UniProtKB-KW"/>
</dbReference>
<accession>A0A249E033</accession>
<evidence type="ECO:0000256" key="9">
    <source>
        <dbReference type="RuleBase" id="RU003939"/>
    </source>
</evidence>
<dbReference type="Proteomes" id="UP000216438">
    <property type="component" value="Chromosome"/>
</dbReference>
<dbReference type="InterPro" id="IPR010992">
    <property type="entry name" value="IHF-like_DNA-bd_dom_sf"/>
</dbReference>
<dbReference type="Gene3D" id="4.10.520.10">
    <property type="entry name" value="IHF-like DNA-binding proteins"/>
    <property type="match status" value="1"/>
</dbReference>
<dbReference type="PANTHER" id="PTHR33175:SF3">
    <property type="entry name" value="DNA-BINDING PROTEIN HU-BETA"/>
    <property type="match status" value="1"/>
</dbReference>
<dbReference type="GO" id="GO:0030527">
    <property type="term" value="F:structural constituent of chromatin"/>
    <property type="evidence" value="ECO:0007669"/>
    <property type="project" value="InterPro"/>
</dbReference>
<proteinExistence type="inferred from homology"/>
<comment type="similarity">
    <text evidence="2 9">Belongs to the bacterial histone-like protein family.</text>
</comment>
<evidence type="ECO:0000256" key="8">
    <source>
        <dbReference type="ARBA" id="ARBA00041875"/>
    </source>
</evidence>
<dbReference type="RefSeq" id="WP_016857539.1">
    <property type="nucleotide sequence ID" value="NZ_CP016303.1"/>
</dbReference>
<protein>
    <recommendedName>
        <fullName evidence="6">DNA-binding protein HU-beta</fullName>
    </recommendedName>
    <alternativeName>
        <fullName evidence="7">HU-1</fullName>
    </alternativeName>
    <alternativeName>
        <fullName evidence="8">NS1</fullName>
    </alternativeName>
</protein>
<dbReference type="PRINTS" id="PR01727">
    <property type="entry name" value="DNABINDINGHU"/>
</dbReference>
<reference evidence="11" key="1">
    <citation type="submission" date="2016-06" db="EMBL/GenBank/DDBJ databases">
        <authorList>
            <person name="Chen W."/>
            <person name="Hasegawa D.K."/>
        </authorList>
    </citation>
    <scope>NUCLEOTIDE SEQUENCE [LARGE SCALE GENOMIC DNA]</scope>
    <source>
        <strain evidence="11">MEAM1</strain>
    </source>
</reference>
<dbReference type="EMBL" id="CP016303">
    <property type="protein sequence ID" value="ASX26865.1"/>
    <property type="molecule type" value="Genomic_DNA"/>
</dbReference>
<keyword evidence="4" id="KW-0226">DNA condensation</keyword>
<comment type="function">
    <text evidence="1">Histone-like DNA-binding protein which is capable of wrapping DNA to stabilize it, and thus to prevent its denaturation under extreme environmental conditions.</text>
</comment>
<evidence type="ECO:0000256" key="7">
    <source>
        <dbReference type="ARBA" id="ARBA00041399"/>
    </source>
</evidence>
<keyword evidence="5 10" id="KW-0238">DNA-binding</keyword>
<reference evidence="10 11" key="2">
    <citation type="submission" date="2017-09" db="EMBL/GenBank/DDBJ databases">
        <title>The genome of whitefly Bemisia tabaci, a global crop pest, provides novel insights into virus transmission, host adaptation and insecticide resistance.</title>
        <authorList>
            <person name="Kaur N."/>
            <person name="Kliot A."/>
            <person name="Pinheiro P.V."/>
            <person name="Luan J."/>
            <person name="Zheng Y."/>
            <person name="Liu W."/>
            <person name="Sun H."/>
            <person name="Yang X."/>
            <person name="Xu Y."/>
            <person name="Luo Y."/>
            <person name="Kruse A."/>
            <person name="Fisher T.W."/>
            <person name="Nelson D.R."/>
            <person name="Elimelech M."/>
            <person name="MacCoss M."/>
            <person name="Johnson R."/>
            <person name="Cohen E."/>
            <person name="Hunter W.B."/>
            <person name="Brown J.K."/>
            <person name="Jander G."/>
            <person name="Cilia M."/>
            <person name="Douglas A.E."/>
            <person name="Ghanim M."/>
            <person name="Simmons A.M."/>
            <person name="Wintermantel W.M."/>
            <person name="Ling K.-S."/>
            <person name="Fei Z."/>
        </authorList>
    </citation>
    <scope>NUCLEOTIDE SEQUENCE [LARGE SCALE GENOMIC DNA]</scope>
    <source>
        <strain evidence="10 11">MEAM1</strain>
    </source>
</reference>
<dbReference type="Pfam" id="PF00216">
    <property type="entry name" value="Bac_DNA_binding"/>
    <property type="match status" value="1"/>
</dbReference>
<gene>
    <name evidence="10" type="ORF">BA171_07650</name>
</gene>
<dbReference type="AlphaFoldDB" id="A0A249E033"/>
<dbReference type="InterPro" id="IPR020816">
    <property type="entry name" value="Histone-like_DNA-bd_CS"/>
</dbReference>
<evidence type="ECO:0000256" key="4">
    <source>
        <dbReference type="ARBA" id="ARBA00023067"/>
    </source>
</evidence>
<evidence type="ECO:0000256" key="3">
    <source>
        <dbReference type="ARBA" id="ARBA00011870"/>
    </source>
</evidence>
<organism evidence="10 11">
    <name type="scientific">Candidatus Hamiltonella defensa</name>
    <name type="common">Bemisia tabaci</name>
    <dbReference type="NCBI Taxonomy" id="672795"/>
    <lineage>
        <taxon>Bacteria</taxon>
        <taxon>Pseudomonadati</taxon>
        <taxon>Pseudomonadota</taxon>
        <taxon>Gammaproteobacteria</taxon>
        <taxon>Enterobacterales</taxon>
        <taxon>Enterobacteriaceae</taxon>
        <taxon>aphid secondary symbionts</taxon>
        <taxon>Candidatus Williamhamiltonella</taxon>
    </lineage>
</organism>
<dbReference type="OrthoDB" id="9799835at2"/>
<evidence type="ECO:0000313" key="10">
    <source>
        <dbReference type="EMBL" id="ASX26865.1"/>
    </source>
</evidence>
<evidence type="ECO:0000256" key="2">
    <source>
        <dbReference type="ARBA" id="ARBA00010529"/>
    </source>
</evidence>
<dbReference type="PROSITE" id="PS00045">
    <property type="entry name" value="HISTONE_LIKE"/>
    <property type="match status" value="1"/>
</dbReference>
<dbReference type="SUPFAM" id="SSF47729">
    <property type="entry name" value="IHF-like DNA-binding proteins"/>
    <property type="match status" value="1"/>
</dbReference>